<accession>A0A418NK54</accession>
<gene>
    <name evidence="1" type="ORF">D2V04_06960</name>
</gene>
<proteinExistence type="predicted"/>
<keyword evidence="2" id="KW-1185">Reference proteome</keyword>
<protein>
    <submittedName>
        <fullName evidence="1">Uncharacterized protein</fullName>
    </submittedName>
</protein>
<dbReference type="OrthoDB" id="7432542at2"/>
<evidence type="ECO:0000313" key="2">
    <source>
        <dbReference type="Proteomes" id="UP000285092"/>
    </source>
</evidence>
<evidence type="ECO:0000313" key="1">
    <source>
        <dbReference type="EMBL" id="RIV79691.1"/>
    </source>
</evidence>
<dbReference type="Proteomes" id="UP000285092">
    <property type="component" value="Unassembled WGS sequence"/>
</dbReference>
<sequence length="338" mass="37811">MATRPRDQERNGPGEIMDSGNIAEIRSLTARATRLADRIMLCPPKIRISKGLPKPMLLTGVGCRNKEIATVPVRYILQPEVAFWCCELVRSADSYLDTRNPRMKMPHDSFWLEWPSEDATSRHSFGALVNSGPDGRSGEIHSWWASEGALPDLNVLSVEFDLDAPMARAANGRSAFAVRNAALPQLDDLLSHVIARLDPGWEEFLARCGREKFPQLIQECMDNTWYLLPQILAFVAVLESRTPLTFLSSDLSRLNKARQRRGKLPLLEHSEIGLDLARGSILSGEHGGSAQTRQTPRLHHVRGHLVHRGETTFWRAPHLRGDIALGVVKRTVTVRRSA</sequence>
<organism evidence="1 2">
    <name type="scientific">Pelagerythrobacter aerophilus</name>
    <dbReference type="NCBI Taxonomy" id="2306995"/>
    <lineage>
        <taxon>Bacteria</taxon>
        <taxon>Pseudomonadati</taxon>
        <taxon>Pseudomonadota</taxon>
        <taxon>Alphaproteobacteria</taxon>
        <taxon>Sphingomonadales</taxon>
        <taxon>Erythrobacteraceae</taxon>
        <taxon>Pelagerythrobacter</taxon>
    </lineage>
</organism>
<reference evidence="1 2" key="1">
    <citation type="submission" date="2018-08" db="EMBL/GenBank/DDBJ databases">
        <title>Altererythrobacter sp.Ery1 and Ery12, the genome sequencing of novel strains in genus Alterythrobacter.</title>
        <authorList>
            <person name="Cheng H."/>
            <person name="Wu Y.-H."/>
            <person name="Fang C."/>
            <person name="Xu X.-W."/>
        </authorList>
    </citation>
    <scope>NUCLEOTIDE SEQUENCE [LARGE SCALE GENOMIC DNA]</scope>
    <source>
        <strain evidence="1 2">Ery1</strain>
    </source>
</reference>
<dbReference type="RefSeq" id="WP_119512523.1">
    <property type="nucleotide sequence ID" value="NZ_QXFK01000014.1"/>
</dbReference>
<dbReference type="AlphaFoldDB" id="A0A418NK54"/>
<comment type="caution">
    <text evidence="1">The sequence shown here is derived from an EMBL/GenBank/DDBJ whole genome shotgun (WGS) entry which is preliminary data.</text>
</comment>
<name>A0A418NK54_9SPHN</name>
<dbReference type="EMBL" id="QXFK01000014">
    <property type="protein sequence ID" value="RIV79691.1"/>
    <property type="molecule type" value="Genomic_DNA"/>
</dbReference>